<dbReference type="EMBL" id="OX597835">
    <property type="protein sequence ID" value="CAI9739048.1"/>
    <property type="molecule type" value="Genomic_DNA"/>
</dbReference>
<organism evidence="2 3">
    <name type="scientific">Octopus vulgaris</name>
    <name type="common">Common octopus</name>
    <dbReference type="NCBI Taxonomy" id="6645"/>
    <lineage>
        <taxon>Eukaryota</taxon>
        <taxon>Metazoa</taxon>
        <taxon>Spiralia</taxon>
        <taxon>Lophotrochozoa</taxon>
        <taxon>Mollusca</taxon>
        <taxon>Cephalopoda</taxon>
        <taxon>Coleoidea</taxon>
        <taxon>Octopodiformes</taxon>
        <taxon>Octopoda</taxon>
        <taxon>Incirrata</taxon>
        <taxon>Octopodidae</taxon>
        <taxon>Octopus</taxon>
    </lineage>
</organism>
<feature type="region of interest" description="Disordered" evidence="1">
    <location>
        <begin position="227"/>
        <end position="249"/>
    </location>
</feature>
<reference evidence="2" key="1">
    <citation type="submission" date="2023-08" db="EMBL/GenBank/DDBJ databases">
        <authorList>
            <person name="Alioto T."/>
            <person name="Alioto T."/>
            <person name="Gomez Garrido J."/>
        </authorList>
    </citation>
    <scope>NUCLEOTIDE SEQUENCE</scope>
</reference>
<dbReference type="Gene3D" id="1.25.10.10">
    <property type="entry name" value="Leucine-rich Repeat Variant"/>
    <property type="match status" value="1"/>
</dbReference>
<dbReference type="InterPro" id="IPR011989">
    <property type="entry name" value="ARM-like"/>
</dbReference>
<dbReference type="AlphaFoldDB" id="A0AA36BRR5"/>
<keyword evidence="3" id="KW-1185">Reference proteome</keyword>
<dbReference type="InterPro" id="IPR016024">
    <property type="entry name" value="ARM-type_fold"/>
</dbReference>
<dbReference type="PANTHER" id="PTHR12697:SF20">
    <property type="entry name" value="HEAT REPEAT-CONTAINING PROTEIN 4"/>
    <property type="match status" value="1"/>
</dbReference>
<evidence type="ECO:0000313" key="2">
    <source>
        <dbReference type="EMBL" id="CAI9739048.1"/>
    </source>
</evidence>
<dbReference type="PANTHER" id="PTHR12697">
    <property type="entry name" value="PBS LYASE HEAT-LIKE PROTEIN"/>
    <property type="match status" value="1"/>
</dbReference>
<accession>A0AA36BRR5</accession>
<dbReference type="Proteomes" id="UP001162480">
    <property type="component" value="Chromosome 22"/>
</dbReference>
<evidence type="ECO:0000256" key="1">
    <source>
        <dbReference type="SAM" id="MobiDB-lite"/>
    </source>
</evidence>
<dbReference type="SUPFAM" id="SSF48371">
    <property type="entry name" value="ARM repeat"/>
    <property type="match status" value="1"/>
</dbReference>
<name>A0AA36BRR5_OCTVU</name>
<dbReference type="GO" id="GO:0016491">
    <property type="term" value="F:oxidoreductase activity"/>
    <property type="evidence" value="ECO:0007669"/>
    <property type="project" value="TreeGrafter"/>
</dbReference>
<evidence type="ECO:0000313" key="3">
    <source>
        <dbReference type="Proteomes" id="UP001162480"/>
    </source>
</evidence>
<sequence>MDISGKLLDLFWLEWNADVKMLAAYCLGCNNQGKRFHDDLLNKLDCSDDSIRRKALWIIGQFRIMTRKILVKFLLCFQDPNISIRAETCTACCRLKIAEPRILKQLIAVASQDPIWKIRKLAIEDISNVDLPFASSEVITGFSEAALSHIGVWNEPVKACLLSARHDVSHHTVRAQACRTLASLSEKFPEAATLLQEYFLSETDPTIQSELKRILSEVSPTMKKLVDVGKTKPEARSSPPSKNPNPYILPEPEGKALLCSRTIPTKSVCVN</sequence>
<protein>
    <submittedName>
        <fullName evidence="2">Repeat-containing 4-like</fullName>
    </submittedName>
</protein>
<proteinExistence type="predicted"/>
<gene>
    <name evidence="2" type="ORF">OCTVUL_1B017770</name>
</gene>